<dbReference type="Proteomes" id="UP001165524">
    <property type="component" value="Unassembled WGS sequence"/>
</dbReference>
<name>A0ABT0E3Y2_9GAMM</name>
<evidence type="ECO:0000256" key="1">
    <source>
        <dbReference type="SAM" id="MobiDB-lite"/>
    </source>
</evidence>
<dbReference type="RefSeq" id="WP_246947811.1">
    <property type="nucleotide sequence ID" value="NZ_JALKII010000001.1"/>
</dbReference>
<feature type="region of interest" description="Disordered" evidence="1">
    <location>
        <begin position="1"/>
        <end position="33"/>
    </location>
</feature>
<sequence>MARGSEDAPALWEAAGRHKRKASRQMGGNSGGSKVVARVVDGVEFPPERIRRLLSGVPFFNEVLRQDAAQFELLLNCCTISRADPGAVVIRQGDEDSGLYFLLRGRLAVQAETSQPGRPAELLNHISPGEVFGTLSLVRGAPRSATLCVDEHSAEAVLARIDFMYFSYAVDYPLFSLATKLSFYRMLVHNIRWTLEVNRTREPHHELASYLRKMPLYSGLRDTREELAALHEQASALADLLCRWNESAAPVSGAG</sequence>
<keyword evidence="4" id="KW-1185">Reference proteome</keyword>
<proteinExistence type="predicted"/>
<dbReference type="EMBL" id="JALKII010000001">
    <property type="protein sequence ID" value="MCK0536522.1"/>
    <property type="molecule type" value="Genomic_DNA"/>
</dbReference>
<dbReference type="CDD" id="cd00038">
    <property type="entry name" value="CAP_ED"/>
    <property type="match status" value="1"/>
</dbReference>
<gene>
    <name evidence="3" type="ORF">MU846_02245</name>
</gene>
<evidence type="ECO:0000313" key="3">
    <source>
        <dbReference type="EMBL" id="MCK0536522.1"/>
    </source>
</evidence>
<dbReference type="InterPro" id="IPR000595">
    <property type="entry name" value="cNMP-bd_dom"/>
</dbReference>
<dbReference type="SUPFAM" id="SSF51206">
    <property type="entry name" value="cAMP-binding domain-like"/>
    <property type="match status" value="1"/>
</dbReference>
<dbReference type="PROSITE" id="PS50042">
    <property type="entry name" value="CNMP_BINDING_3"/>
    <property type="match status" value="1"/>
</dbReference>
<accession>A0ABT0E3Y2</accession>
<feature type="domain" description="Cyclic nucleotide-binding" evidence="2">
    <location>
        <begin position="59"/>
        <end position="163"/>
    </location>
</feature>
<evidence type="ECO:0000259" key="2">
    <source>
        <dbReference type="PROSITE" id="PS50042"/>
    </source>
</evidence>
<protein>
    <submittedName>
        <fullName evidence="3">Cyclic nucleotide-binding domain-containing protein</fullName>
    </submittedName>
</protein>
<reference evidence="3" key="1">
    <citation type="submission" date="2022-04" db="EMBL/GenBank/DDBJ databases">
        <title>Alcanivorax sp. CY1518 draft genome sequence.</title>
        <authorList>
            <person name="Zhao G."/>
            <person name="An M."/>
        </authorList>
    </citation>
    <scope>NUCLEOTIDE SEQUENCE</scope>
    <source>
        <strain evidence="3">CY1518</strain>
    </source>
</reference>
<dbReference type="Gene3D" id="2.60.120.10">
    <property type="entry name" value="Jelly Rolls"/>
    <property type="match status" value="1"/>
</dbReference>
<dbReference type="Pfam" id="PF00027">
    <property type="entry name" value="cNMP_binding"/>
    <property type="match status" value="1"/>
</dbReference>
<comment type="caution">
    <text evidence="3">The sequence shown here is derived from an EMBL/GenBank/DDBJ whole genome shotgun (WGS) entry which is preliminary data.</text>
</comment>
<dbReference type="InterPro" id="IPR014710">
    <property type="entry name" value="RmlC-like_jellyroll"/>
</dbReference>
<evidence type="ECO:0000313" key="4">
    <source>
        <dbReference type="Proteomes" id="UP001165524"/>
    </source>
</evidence>
<organism evidence="3 4">
    <name type="scientific">Alcanivorax quisquiliarum</name>
    <dbReference type="NCBI Taxonomy" id="2933565"/>
    <lineage>
        <taxon>Bacteria</taxon>
        <taxon>Pseudomonadati</taxon>
        <taxon>Pseudomonadota</taxon>
        <taxon>Gammaproteobacteria</taxon>
        <taxon>Oceanospirillales</taxon>
        <taxon>Alcanivoracaceae</taxon>
        <taxon>Alcanivorax</taxon>
    </lineage>
</organism>
<dbReference type="InterPro" id="IPR018490">
    <property type="entry name" value="cNMP-bd_dom_sf"/>
</dbReference>